<name>A0A563VT91_9CYAN</name>
<keyword evidence="1 9" id="KW-0540">Nuclease</keyword>
<evidence type="ECO:0000256" key="4">
    <source>
        <dbReference type="ARBA" id="ARBA00022759"/>
    </source>
</evidence>
<dbReference type="FunFam" id="3.40.50.300:FF:000830">
    <property type="entry name" value="Endonuclease MutS2"/>
    <property type="match status" value="1"/>
</dbReference>
<keyword evidence="5 9" id="KW-0378">Hydrolase</keyword>
<feature type="domain" description="Smr" evidence="12">
    <location>
        <begin position="733"/>
        <end position="806"/>
    </location>
</feature>
<dbReference type="InterPro" id="IPR036187">
    <property type="entry name" value="DNA_mismatch_repair_MutS_sf"/>
</dbReference>
<comment type="subunit">
    <text evidence="9">Homodimer. Binds to stalled ribosomes, contacting rRNA.</text>
</comment>
<evidence type="ECO:0000256" key="7">
    <source>
        <dbReference type="ARBA" id="ARBA00022884"/>
    </source>
</evidence>
<dbReference type="EC" id="3.6.4.-" evidence="9"/>
<sequence length="806" mass="88947">MITQETLELLEWKRLCQHLATFADTKLGAIAASNLQLPTTKEGSLQLLAQTQEIYNLEQQLDSGWTFKGIKNINQALERASIGGLLSAKELLDVATTLAGVRYLRRTIDAKAEELPTLNQLILDLRTYPEIEQEIHHCIDDRGEITDRANPKLAGIRSKIKSLRSKIRQILQRIMQKNMGAVQEAVITQRSERFVLPVKAPQKESIPGIVHDVSSTGSTLYIEPRSVIEFGNQLRQAEKQEKREEEAILRALTAKIAEVLEDIEKLLAVATILDLATARARYGAWLEANPPRFTDPEETVTLRRLQHPLLVWQAKYEEGNAVVPIDVKIEPQTIVVAITGPNTGGKTVTLKTIGLAALMAKAGMFVPAKVPVEIPWFDSVLADIGDEQSLQQSLSTFSGHIRRISRIIEAIKPQSIAENVANNSLVLLDEVGAGTDPAEGSALAIAILKYLAEHTLLTVATTHYGELKALKYQDERFENASVEFDDSTLQPTYRLLWGIPGRSNALTIAQRLGLDTAIVEDAQSLVGATKTQDVNEVIAALEAQRREQEAKAAEAAKLLAETEKFYSEVSQKADSLKEREQQLKVSQEEAVKKALLDAKSQIAQVIHNLQRGEQSAQKAQKATEALDKIAGRHLKTTQQPQPAKPDYKPQLGEKIRIPRLGQTGEVLEIDEAEKQLIVRFGFMKMSVGWGEIESLDGQKVPAPAKNQAKQTRKTPPAARKQPSVTVRTSQNTLDIRGSRVANAEIEVDNAIAKAIESGVLWIIHGKGTGKLREGVHEFLQRHSQVAKYELAPQKEGGAGVTLVYLK</sequence>
<dbReference type="SMART" id="SM00534">
    <property type="entry name" value="MUTSac"/>
    <property type="match status" value="1"/>
</dbReference>
<evidence type="ECO:0000256" key="1">
    <source>
        <dbReference type="ARBA" id="ARBA00022722"/>
    </source>
</evidence>
<dbReference type="Pfam" id="PF01713">
    <property type="entry name" value="Smr"/>
    <property type="match status" value="1"/>
</dbReference>
<keyword evidence="4 9" id="KW-0255">Endonuclease</keyword>
<evidence type="ECO:0000256" key="11">
    <source>
        <dbReference type="SAM" id="MobiDB-lite"/>
    </source>
</evidence>
<feature type="coiled-coil region" evidence="10">
    <location>
        <begin position="227"/>
        <end position="269"/>
    </location>
</feature>
<keyword evidence="2 9" id="KW-0699">rRNA-binding</keyword>
<proteinExistence type="inferred from homology"/>
<dbReference type="SMART" id="SM00463">
    <property type="entry name" value="SMR"/>
    <property type="match status" value="1"/>
</dbReference>
<dbReference type="InterPro" id="IPR002625">
    <property type="entry name" value="Smr_dom"/>
</dbReference>
<evidence type="ECO:0000256" key="9">
    <source>
        <dbReference type="HAMAP-Rule" id="MF_00092"/>
    </source>
</evidence>
<keyword evidence="7 9" id="KW-0694">RNA-binding</keyword>
<organism evidence="13 14">
    <name type="scientific">Hyella patelloides LEGE 07179</name>
    <dbReference type="NCBI Taxonomy" id="945734"/>
    <lineage>
        <taxon>Bacteria</taxon>
        <taxon>Bacillati</taxon>
        <taxon>Cyanobacteriota</taxon>
        <taxon>Cyanophyceae</taxon>
        <taxon>Pleurocapsales</taxon>
        <taxon>Hyellaceae</taxon>
        <taxon>Hyella</taxon>
    </lineage>
</organism>
<feature type="region of interest" description="Disordered" evidence="11">
    <location>
        <begin position="698"/>
        <end position="724"/>
    </location>
</feature>
<feature type="binding site" evidence="9">
    <location>
        <begin position="340"/>
        <end position="347"/>
    </location>
    <ligand>
        <name>ATP</name>
        <dbReference type="ChEBI" id="CHEBI:30616"/>
    </ligand>
</feature>
<evidence type="ECO:0000313" key="14">
    <source>
        <dbReference type="Proteomes" id="UP000320055"/>
    </source>
</evidence>
<dbReference type="InterPro" id="IPR046893">
    <property type="entry name" value="MSSS"/>
</dbReference>
<reference evidence="13 14" key="1">
    <citation type="submission" date="2019-01" db="EMBL/GenBank/DDBJ databases">
        <authorList>
            <person name="Brito A."/>
        </authorList>
    </citation>
    <scope>NUCLEOTIDE SEQUENCE [LARGE SCALE GENOMIC DNA]</scope>
    <source>
        <strain evidence="13">1</strain>
    </source>
</reference>
<dbReference type="HAMAP" id="MF_00092">
    <property type="entry name" value="MutS2"/>
    <property type="match status" value="1"/>
</dbReference>
<evidence type="ECO:0000256" key="8">
    <source>
        <dbReference type="ARBA" id="ARBA00023125"/>
    </source>
</evidence>
<evidence type="ECO:0000259" key="12">
    <source>
        <dbReference type="PROSITE" id="PS50828"/>
    </source>
</evidence>
<dbReference type="PIRSF" id="PIRSF005814">
    <property type="entry name" value="MutS_YshD"/>
    <property type="match status" value="1"/>
</dbReference>
<dbReference type="InterPro" id="IPR007696">
    <property type="entry name" value="DNA_mismatch_repair_MutS_core"/>
</dbReference>
<dbReference type="CDD" id="cd03280">
    <property type="entry name" value="ABC_MutS2"/>
    <property type="match status" value="1"/>
</dbReference>
<dbReference type="AlphaFoldDB" id="A0A563VT91"/>
<comment type="similarity">
    <text evidence="9">Belongs to the DNA mismatch repair MutS family. MutS2 subfamily.</text>
</comment>
<dbReference type="InterPro" id="IPR045076">
    <property type="entry name" value="MutS"/>
</dbReference>
<dbReference type="InterPro" id="IPR036063">
    <property type="entry name" value="Smr_dom_sf"/>
</dbReference>
<dbReference type="PANTHER" id="PTHR48466">
    <property type="entry name" value="OS10G0509000 PROTEIN-RELATED"/>
    <property type="match status" value="1"/>
</dbReference>
<dbReference type="Gene3D" id="3.30.1370.110">
    <property type="match status" value="1"/>
</dbReference>
<evidence type="ECO:0000256" key="10">
    <source>
        <dbReference type="SAM" id="Coils"/>
    </source>
</evidence>
<keyword evidence="8 9" id="KW-0238">DNA-binding</keyword>
<evidence type="ECO:0000256" key="6">
    <source>
        <dbReference type="ARBA" id="ARBA00022840"/>
    </source>
</evidence>
<dbReference type="GO" id="GO:0005524">
    <property type="term" value="F:ATP binding"/>
    <property type="evidence" value="ECO:0007669"/>
    <property type="project" value="UniProtKB-UniRule"/>
</dbReference>
<comment type="function">
    <text evidence="9">Acts as a ribosome collision sensor, splitting the ribosome into its 2 subunits. Detects stalled/collided 70S ribosomes which it binds and splits by an ATP-hydrolysis driven conformational change. Acts upstream of the ribosome quality control system (RQC), a ribosome-associated complex that mediates the extraction of incompletely synthesized nascent chains from stalled ribosomes and their subsequent degradation. Probably generates substrates for RQC.</text>
</comment>
<dbReference type="SMART" id="SM00533">
    <property type="entry name" value="MUTSd"/>
    <property type="match status" value="1"/>
</dbReference>
<dbReference type="GO" id="GO:0019843">
    <property type="term" value="F:rRNA binding"/>
    <property type="evidence" value="ECO:0007669"/>
    <property type="project" value="UniProtKB-UniRule"/>
</dbReference>
<evidence type="ECO:0000256" key="3">
    <source>
        <dbReference type="ARBA" id="ARBA00022741"/>
    </source>
</evidence>
<dbReference type="GO" id="GO:0043023">
    <property type="term" value="F:ribosomal large subunit binding"/>
    <property type="evidence" value="ECO:0007669"/>
    <property type="project" value="UniProtKB-UniRule"/>
</dbReference>
<keyword evidence="3 9" id="KW-0547">Nucleotide-binding</keyword>
<evidence type="ECO:0000256" key="2">
    <source>
        <dbReference type="ARBA" id="ARBA00022730"/>
    </source>
</evidence>
<gene>
    <name evidence="13" type="primary">mutS</name>
    <name evidence="9" type="synonym">mutS2</name>
    <name evidence="9" type="synonym">rqcU</name>
    <name evidence="13" type="ORF">H1P_2770006</name>
</gene>
<dbReference type="Pfam" id="PF20297">
    <property type="entry name" value="MSSS"/>
    <property type="match status" value="1"/>
</dbReference>
<dbReference type="GO" id="GO:0016887">
    <property type="term" value="F:ATP hydrolysis activity"/>
    <property type="evidence" value="ECO:0007669"/>
    <property type="project" value="InterPro"/>
</dbReference>
<dbReference type="InterPro" id="IPR005747">
    <property type="entry name" value="MutS2"/>
</dbReference>
<dbReference type="GO" id="GO:0140664">
    <property type="term" value="F:ATP-dependent DNA damage sensor activity"/>
    <property type="evidence" value="ECO:0007669"/>
    <property type="project" value="InterPro"/>
</dbReference>
<dbReference type="GO" id="GO:0045910">
    <property type="term" value="P:negative regulation of DNA recombination"/>
    <property type="evidence" value="ECO:0007669"/>
    <property type="project" value="InterPro"/>
</dbReference>
<dbReference type="InterPro" id="IPR000432">
    <property type="entry name" value="DNA_mismatch_repair_MutS_C"/>
</dbReference>
<accession>A0A563VT91</accession>
<dbReference type="FunFam" id="3.30.1370.110:FF:000004">
    <property type="entry name" value="Endonuclease MutS2"/>
    <property type="match status" value="1"/>
</dbReference>
<dbReference type="EC" id="3.1.-.-" evidence="9"/>
<keyword evidence="10" id="KW-0175">Coiled coil</keyword>
<dbReference type="PANTHER" id="PTHR48466:SF2">
    <property type="entry name" value="OS10G0509000 PROTEIN"/>
    <property type="match status" value="1"/>
</dbReference>
<dbReference type="SUPFAM" id="SSF52540">
    <property type="entry name" value="P-loop containing nucleoside triphosphate hydrolases"/>
    <property type="match status" value="1"/>
</dbReference>
<dbReference type="RefSeq" id="WP_144873355.1">
    <property type="nucleotide sequence ID" value="NZ_LR214020.1"/>
</dbReference>
<dbReference type="GO" id="GO:0030983">
    <property type="term" value="F:mismatched DNA binding"/>
    <property type="evidence" value="ECO:0007669"/>
    <property type="project" value="InterPro"/>
</dbReference>
<keyword evidence="6 9" id="KW-0067">ATP-binding</keyword>
<dbReference type="GO" id="GO:0006298">
    <property type="term" value="P:mismatch repair"/>
    <property type="evidence" value="ECO:0007669"/>
    <property type="project" value="InterPro"/>
</dbReference>
<dbReference type="Proteomes" id="UP000320055">
    <property type="component" value="Unassembled WGS sequence"/>
</dbReference>
<dbReference type="GO" id="GO:0004519">
    <property type="term" value="F:endonuclease activity"/>
    <property type="evidence" value="ECO:0007669"/>
    <property type="project" value="UniProtKB-UniRule"/>
</dbReference>
<feature type="coiled-coil region" evidence="10">
    <location>
        <begin position="531"/>
        <end position="563"/>
    </location>
</feature>
<dbReference type="PROSITE" id="PS00486">
    <property type="entry name" value="DNA_MISMATCH_REPAIR_2"/>
    <property type="match status" value="1"/>
</dbReference>
<dbReference type="Gene3D" id="3.40.50.300">
    <property type="entry name" value="P-loop containing nucleotide triphosphate hydrolases"/>
    <property type="match status" value="1"/>
</dbReference>
<dbReference type="GO" id="GO:0072344">
    <property type="term" value="P:rescue of stalled ribosome"/>
    <property type="evidence" value="ECO:0007669"/>
    <property type="project" value="UniProtKB-UniRule"/>
</dbReference>
<dbReference type="Pfam" id="PF00488">
    <property type="entry name" value="MutS_V"/>
    <property type="match status" value="1"/>
</dbReference>
<comment type="function">
    <text evidence="9">Endonuclease that is involved in the suppression of homologous recombination and thus may have a key role in the control of bacterial genetic diversity.</text>
</comment>
<dbReference type="OrthoDB" id="9808166at2"/>
<keyword evidence="14" id="KW-1185">Reference proteome</keyword>
<dbReference type="PROSITE" id="PS50828">
    <property type="entry name" value="SMR"/>
    <property type="match status" value="1"/>
</dbReference>
<evidence type="ECO:0000256" key="5">
    <source>
        <dbReference type="ARBA" id="ARBA00022801"/>
    </source>
</evidence>
<evidence type="ECO:0000313" key="13">
    <source>
        <dbReference type="EMBL" id="VEP14633.1"/>
    </source>
</evidence>
<dbReference type="InterPro" id="IPR027417">
    <property type="entry name" value="P-loop_NTPase"/>
</dbReference>
<dbReference type="SUPFAM" id="SSF160443">
    <property type="entry name" value="SMR domain-like"/>
    <property type="match status" value="1"/>
</dbReference>
<dbReference type="SUPFAM" id="SSF48334">
    <property type="entry name" value="DNA repair protein MutS, domain III"/>
    <property type="match status" value="1"/>
</dbReference>
<dbReference type="NCBIfam" id="TIGR01069">
    <property type="entry name" value="mutS2"/>
    <property type="match status" value="1"/>
</dbReference>
<dbReference type="EMBL" id="CAACVJ010000198">
    <property type="protein sequence ID" value="VEP14633.1"/>
    <property type="molecule type" value="Genomic_DNA"/>
</dbReference>
<protein>
    <recommendedName>
        <fullName evidence="9">Endonuclease MutS2</fullName>
        <ecNumber evidence="9">3.1.-.-</ecNumber>
    </recommendedName>
    <alternativeName>
        <fullName evidence="9">Ribosome-associated protein quality control-upstream factor</fullName>
        <shortName evidence="9">RQC-upstream factor</shortName>
        <shortName evidence="9">RqcU</shortName>
        <ecNumber evidence="9">3.6.4.-</ecNumber>
    </alternativeName>
</protein>